<comment type="caution">
    <text evidence="2">The sequence shown here is derived from an EMBL/GenBank/DDBJ whole genome shotgun (WGS) entry which is preliminary data.</text>
</comment>
<accession>A0A8H9HXQ1</accession>
<sequence>MPTSPAAPGALPPRTNAAIVSLTAIACRAREQPAPRAVPPVSERTIPSTAAAASSPAAPSSRHVPVPGVAVGGDQAVQREIAQRLPDHGVRRLPGAQQSLELVGGGDLEDAERSEDVGAQRGGRAVGIGGAAPVRGAARPGRRGRFDSVALAVVVVVRLGGALRGVHRLLPRVVVTGCLFGISRSPDSRQPRFLLTHHQALPGPRAVADPPYPRAAGTSRIRERESPPQAQNPNRPTDNYNSNNRESRMTGEEGCRNPVRGLIRALSCRFSRFRRARAGRGFGGGNGRGYGSAPVKLTGLTKVSVSFLDGPSRKLTGTLMVITAGQGRASKAGHQGWKGPDNGPVTGPVRRPVRTRDTLVAGVMQSL</sequence>
<feature type="compositionally biased region" description="Gly residues" evidence="1">
    <location>
        <begin position="120"/>
        <end position="130"/>
    </location>
</feature>
<gene>
    <name evidence="2" type="ORF">GCM10010502_61880</name>
</gene>
<feature type="region of interest" description="Disordered" evidence="1">
    <location>
        <begin position="31"/>
        <end position="69"/>
    </location>
</feature>
<feature type="compositionally biased region" description="Polar residues" evidence="1">
    <location>
        <begin position="228"/>
        <end position="244"/>
    </location>
</feature>
<proteinExistence type="predicted"/>
<reference evidence="2" key="2">
    <citation type="submission" date="2020-09" db="EMBL/GenBank/DDBJ databases">
        <authorList>
            <person name="Sun Q."/>
            <person name="Ohkuma M."/>
        </authorList>
    </citation>
    <scope>NUCLEOTIDE SEQUENCE</scope>
    <source>
        <strain evidence="2">JCM 4434</strain>
    </source>
</reference>
<feature type="region of interest" description="Disordered" evidence="1">
    <location>
        <begin position="330"/>
        <end position="351"/>
    </location>
</feature>
<feature type="region of interest" description="Disordered" evidence="1">
    <location>
        <begin position="200"/>
        <end position="255"/>
    </location>
</feature>
<evidence type="ECO:0000256" key="1">
    <source>
        <dbReference type="SAM" id="MobiDB-lite"/>
    </source>
</evidence>
<reference evidence="2" key="1">
    <citation type="journal article" date="2014" name="Int. J. Syst. Evol. Microbiol.">
        <title>Complete genome sequence of Corynebacterium casei LMG S-19264T (=DSM 44701T), isolated from a smear-ripened cheese.</title>
        <authorList>
            <consortium name="US DOE Joint Genome Institute (JGI-PGF)"/>
            <person name="Walter F."/>
            <person name="Albersmeier A."/>
            <person name="Kalinowski J."/>
            <person name="Ruckert C."/>
        </authorList>
    </citation>
    <scope>NUCLEOTIDE SEQUENCE</scope>
    <source>
        <strain evidence="2">JCM 4434</strain>
    </source>
</reference>
<feature type="region of interest" description="Disordered" evidence="1">
    <location>
        <begin position="115"/>
        <end position="142"/>
    </location>
</feature>
<feature type="compositionally biased region" description="Low complexity" evidence="1">
    <location>
        <begin position="47"/>
        <end position="61"/>
    </location>
</feature>
<evidence type="ECO:0000313" key="3">
    <source>
        <dbReference type="Proteomes" id="UP000610124"/>
    </source>
</evidence>
<evidence type="ECO:0000313" key="2">
    <source>
        <dbReference type="EMBL" id="GGU99109.1"/>
    </source>
</evidence>
<name>A0A8H9HXQ1_KITAU</name>
<organism evidence="2 3">
    <name type="scientific">Kitasatospora aureofaciens</name>
    <name type="common">Streptomyces aureofaciens</name>
    <dbReference type="NCBI Taxonomy" id="1894"/>
    <lineage>
        <taxon>Bacteria</taxon>
        <taxon>Bacillati</taxon>
        <taxon>Actinomycetota</taxon>
        <taxon>Actinomycetes</taxon>
        <taxon>Kitasatosporales</taxon>
        <taxon>Streptomycetaceae</taxon>
        <taxon>Kitasatospora</taxon>
    </lineage>
</organism>
<dbReference type="EMBL" id="BMUB01000022">
    <property type="protein sequence ID" value="GGU99109.1"/>
    <property type="molecule type" value="Genomic_DNA"/>
</dbReference>
<dbReference type="AlphaFoldDB" id="A0A8H9HXQ1"/>
<dbReference type="Proteomes" id="UP000610124">
    <property type="component" value="Unassembled WGS sequence"/>
</dbReference>
<protein>
    <submittedName>
        <fullName evidence="2">Uncharacterized protein</fullName>
    </submittedName>
</protein>
<feature type="compositionally biased region" description="Basic and acidic residues" evidence="1">
    <location>
        <begin position="245"/>
        <end position="255"/>
    </location>
</feature>